<feature type="transmembrane region" description="Helical" evidence="1">
    <location>
        <begin position="65"/>
        <end position="83"/>
    </location>
</feature>
<feature type="transmembrane region" description="Helical" evidence="1">
    <location>
        <begin position="95"/>
        <end position="112"/>
    </location>
</feature>
<dbReference type="Pfam" id="PF00884">
    <property type="entry name" value="Sulfatase"/>
    <property type="match status" value="1"/>
</dbReference>
<organism evidence="3 4">
    <name type="scientific">Candidatus Wildermuthbacteria bacterium RIFCSPHIGHO2_02_FULL_47_17</name>
    <dbReference type="NCBI Taxonomy" id="1802452"/>
    <lineage>
        <taxon>Bacteria</taxon>
        <taxon>Candidatus Wildermuthiibacteriota</taxon>
    </lineage>
</organism>
<feature type="domain" description="Sulfatase N-terminal" evidence="2">
    <location>
        <begin position="195"/>
        <end position="429"/>
    </location>
</feature>
<sequence length="516" mass="58298">MALQNIRKYLVFYPFLFAAYPLLFFYSRNEWLFPAQDLLYALAIIFAAASIMFGLLALILRNVHAAAIATSAVFLAFFSSEAILGQTQGFIKPRYAIVIYALLVCAALYFILRYTNDKIRFSFILNAVAVFLIALPAFDISLDLYLMYQPRQSGQNQNGQITNHEGSKSESPDIYYIILDAYAHADTLKEYFGFDNTPFYETLSSKGFYIVPESRTNYGYTITSFASSLNMRYLSDDDGLSEYAMRRTKLINLISNNEVYKFLKDRGYTTIFIGSGFFARHNFGADLSVGDLSAPFAQKGLLFSFLNSATFVGRALEKLPIFSVGPGYGDDVLYTFDRLKKIPSLNMKKPSFIFVHIVAPHPDYDAPYDLGVDCDRVPMKTDISRVYLDKLICANKKIMEVVDEILAQSSSPPIIILQSDHGQGYTNGNETVNGISINLARATLRNFTALYLPDGGQEVIPPDLTPVNLFRLIFNHYFGSDYELLEDKSYYVCELGCPDTEGKSRFFFDFTEEAKF</sequence>
<dbReference type="AlphaFoldDB" id="A0A1G2R1Z6"/>
<comment type="caution">
    <text evidence="3">The sequence shown here is derived from an EMBL/GenBank/DDBJ whole genome shotgun (WGS) entry which is preliminary data.</text>
</comment>
<evidence type="ECO:0000259" key="2">
    <source>
        <dbReference type="Pfam" id="PF00884"/>
    </source>
</evidence>
<keyword evidence="1" id="KW-0472">Membrane</keyword>
<gene>
    <name evidence="3" type="ORF">A3D59_04645</name>
</gene>
<evidence type="ECO:0000256" key="1">
    <source>
        <dbReference type="SAM" id="Phobius"/>
    </source>
</evidence>
<dbReference type="SUPFAM" id="SSF53649">
    <property type="entry name" value="Alkaline phosphatase-like"/>
    <property type="match status" value="1"/>
</dbReference>
<feature type="transmembrane region" description="Helical" evidence="1">
    <location>
        <begin position="124"/>
        <end position="148"/>
    </location>
</feature>
<keyword evidence="1" id="KW-1133">Transmembrane helix</keyword>
<accession>A0A1G2R1Z6</accession>
<feature type="transmembrane region" description="Helical" evidence="1">
    <location>
        <begin position="38"/>
        <end position="58"/>
    </location>
</feature>
<dbReference type="EMBL" id="MHTX01000049">
    <property type="protein sequence ID" value="OHA66895.1"/>
    <property type="molecule type" value="Genomic_DNA"/>
</dbReference>
<evidence type="ECO:0000313" key="4">
    <source>
        <dbReference type="Proteomes" id="UP000179258"/>
    </source>
</evidence>
<feature type="transmembrane region" description="Helical" evidence="1">
    <location>
        <begin position="9"/>
        <end position="26"/>
    </location>
</feature>
<reference evidence="3 4" key="1">
    <citation type="journal article" date="2016" name="Nat. Commun.">
        <title>Thousands of microbial genomes shed light on interconnected biogeochemical processes in an aquifer system.</title>
        <authorList>
            <person name="Anantharaman K."/>
            <person name="Brown C.T."/>
            <person name="Hug L.A."/>
            <person name="Sharon I."/>
            <person name="Castelle C.J."/>
            <person name="Probst A.J."/>
            <person name="Thomas B.C."/>
            <person name="Singh A."/>
            <person name="Wilkins M.J."/>
            <person name="Karaoz U."/>
            <person name="Brodie E.L."/>
            <person name="Williams K.H."/>
            <person name="Hubbard S.S."/>
            <person name="Banfield J.F."/>
        </authorList>
    </citation>
    <scope>NUCLEOTIDE SEQUENCE [LARGE SCALE GENOMIC DNA]</scope>
</reference>
<protein>
    <recommendedName>
        <fullName evidence="2">Sulfatase N-terminal domain-containing protein</fullName>
    </recommendedName>
</protein>
<dbReference type="InterPro" id="IPR017850">
    <property type="entry name" value="Alkaline_phosphatase_core_sf"/>
</dbReference>
<dbReference type="Proteomes" id="UP000179258">
    <property type="component" value="Unassembled WGS sequence"/>
</dbReference>
<keyword evidence="1" id="KW-0812">Transmembrane</keyword>
<evidence type="ECO:0000313" key="3">
    <source>
        <dbReference type="EMBL" id="OHA66895.1"/>
    </source>
</evidence>
<proteinExistence type="predicted"/>
<dbReference type="InterPro" id="IPR000917">
    <property type="entry name" value="Sulfatase_N"/>
</dbReference>
<name>A0A1G2R1Z6_9BACT</name>
<dbReference type="Gene3D" id="3.40.720.10">
    <property type="entry name" value="Alkaline Phosphatase, subunit A"/>
    <property type="match status" value="1"/>
</dbReference>